<dbReference type="SUPFAM" id="SSF46785">
    <property type="entry name" value="Winged helix' DNA-binding domain"/>
    <property type="match status" value="1"/>
</dbReference>
<gene>
    <name evidence="2" type="ORF">OG579_12930</name>
</gene>
<name>A0AAU4JXY5_9NOCA</name>
<evidence type="ECO:0000313" key="2">
    <source>
        <dbReference type="EMBL" id="WUM18644.1"/>
    </source>
</evidence>
<evidence type="ECO:0000313" key="3">
    <source>
        <dbReference type="Proteomes" id="UP001432128"/>
    </source>
</evidence>
<dbReference type="KEGG" id="whr:OG579_12930"/>
<dbReference type="RefSeq" id="WP_328856250.1">
    <property type="nucleotide sequence ID" value="NZ_CP108021.1"/>
</dbReference>
<dbReference type="InterPro" id="IPR036390">
    <property type="entry name" value="WH_DNA-bd_sf"/>
</dbReference>
<dbReference type="PANTHER" id="PTHR39515:SF2">
    <property type="entry name" value="HTH-TYPE TRANSCRIPTIONAL REGULATOR RV0880"/>
    <property type="match status" value="1"/>
</dbReference>
<dbReference type="EMBL" id="CP108021">
    <property type="protein sequence ID" value="WUM18644.1"/>
    <property type="molecule type" value="Genomic_DNA"/>
</dbReference>
<feature type="domain" description="HTH marR-type" evidence="1">
    <location>
        <begin position="14"/>
        <end position="146"/>
    </location>
</feature>
<dbReference type="Proteomes" id="UP001432128">
    <property type="component" value="Chromosome"/>
</dbReference>
<dbReference type="AlphaFoldDB" id="A0AAU4JXY5"/>
<sequence>MTSVHAAATGTGSAVDVYTALARISRTLRHEAGSGSLTLGSTSALWVLVSSPPMRLSELAARERVTAPTMSRIVSGLERDGMVARTADPLDGRASLITATDAAIELITSTTSRRARLMEEALSRLSPDDRAAAERSIALLAESLIETVRPRPD</sequence>
<dbReference type="PROSITE" id="PS50995">
    <property type="entry name" value="HTH_MARR_2"/>
    <property type="match status" value="1"/>
</dbReference>
<accession>A0AAU4JXY5</accession>
<proteinExistence type="predicted"/>
<dbReference type="GO" id="GO:0003700">
    <property type="term" value="F:DNA-binding transcription factor activity"/>
    <property type="evidence" value="ECO:0007669"/>
    <property type="project" value="InterPro"/>
</dbReference>
<organism evidence="2 3">
    <name type="scientific">Williamsia herbipolensis</name>
    <dbReference type="NCBI Taxonomy" id="1603258"/>
    <lineage>
        <taxon>Bacteria</taxon>
        <taxon>Bacillati</taxon>
        <taxon>Actinomycetota</taxon>
        <taxon>Actinomycetes</taxon>
        <taxon>Mycobacteriales</taxon>
        <taxon>Nocardiaceae</taxon>
        <taxon>Williamsia</taxon>
    </lineage>
</organism>
<keyword evidence="3" id="KW-1185">Reference proteome</keyword>
<dbReference type="InterPro" id="IPR000835">
    <property type="entry name" value="HTH_MarR-typ"/>
</dbReference>
<dbReference type="PANTHER" id="PTHR39515">
    <property type="entry name" value="CONSERVED PROTEIN"/>
    <property type="match status" value="1"/>
</dbReference>
<dbReference type="Pfam" id="PF01047">
    <property type="entry name" value="MarR"/>
    <property type="match status" value="1"/>
</dbReference>
<dbReference type="InterPro" id="IPR052526">
    <property type="entry name" value="HTH-type_Bedaq_tolerance"/>
</dbReference>
<dbReference type="InterPro" id="IPR036388">
    <property type="entry name" value="WH-like_DNA-bd_sf"/>
</dbReference>
<dbReference type="SMART" id="SM00347">
    <property type="entry name" value="HTH_MARR"/>
    <property type="match status" value="1"/>
</dbReference>
<reference evidence="2 3" key="1">
    <citation type="submission" date="2022-10" db="EMBL/GenBank/DDBJ databases">
        <title>The complete genomes of actinobacterial strains from the NBC collection.</title>
        <authorList>
            <person name="Joergensen T.S."/>
            <person name="Alvarez Arevalo M."/>
            <person name="Sterndorff E.B."/>
            <person name="Faurdal D."/>
            <person name="Vuksanovic O."/>
            <person name="Mourched A.-S."/>
            <person name="Charusanti P."/>
            <person name="Shaw S."/>
            <person name="Blin K."/>
            <person name="Weber T."/>
        </authorList>
    </citation>
    <scope>NUCLEOTIDE SEQUENCE [LARGE SCALE GENOMIC DNA]</scope>
    <source>
        <strain evidence="2 3">NBC_00319</strain>
    </source>
</reference>
<evidence type="ECO:0000259" key="1">
    <source>
        <dbReference type="PROSITE" id="PS50995"/>
    </source>
</evidence>
<protein>
    <submittedName>
        <fullName evidence="2">MarR family transcriptional regulator</fullName>
    </submittedName>
</protein>
<dbReference type="Gene3D" id="1.10.10.10">
    <property type="entry name" value="Winged helix-like DNA-binding domain superfamily/Winged helix DNA-binding domain"/>
    <property type="match status" value="1"/>
</dbReference>